<evidence type="ECO:0000256" key="1">
    <source>
        <dbReference type="ARBA" id="ARBA00022729"/>
    </source>
</evidence>
<reference evidence="4 5" key="1">
    <citation type="submission" date="2018-09" db="EMBL/GenBank/DDBJ databases">
        <authorList>
            <person name="Zhu H."/>
        </authorList>
    </citation>
    <scope>NUCLEOTIDE SEQUENCE [LARGE SCALE GENOMIC DNA]</scope>
    <source>
        <strain evidence="4 5">K1S02-6</strain>
    </source>
</reference>
<keyword evidence="2" id="KW-0472">Membrane</keyword>
<dbReference type="EMBL" id="QYUR01000002">
    <property type="protein sequence ID" value="RJG13279.1"/>
    <property type="molecule type" value="Genomic_DNA"/>
</dbReference>
<feature type="domain" description="Outer membrane protein assembly factor BamE" evidence="3">
    <location>
        <begin position="31"/>
        <end position="96"/>
    </location>
</feature>
<dbReference type="OrthoDB" id="7003922at2"/>
<dbReference type="Gene3D" id="3.30.1450.10">
    <property type="match status" value="1"/>
</dbReference>
<dbReference type="InterPro" id="IPR037873">
    <property type="entry name" value="BamE-like"/>
</dbReference>
<evidence type="ECO:0000256" key="2">
    <source>
        <dbReference type="ARBA" id="ARBA00023136"/>
    </source>
</evidence>
<sequence length="120" mass="13218">MYKQTLVAFCVLAAVAGCSSKLENPTDYLTYHNEPLPKNVEKGMTKAQVLTIGGTPSTELRRTESPGTCNNYILDKDGHQQAYYVSFDSDGEVDGKGFMTCAQMESNERVSKRPVHEGGY</sequence>
<proteinExistence type="predicted"/>
<dbReference type="GO" id="GO:0019867">
    <property type="term" value="C:outer membrane"/>
    <property type="evidence" value="ECO:0007669"/>
    <property type="project" value="InterPro"/>
</dbReference>
<dbReference type="InterPro" id="IPR007450">
    <property type="entry name" value="BamE_dom"/>
</dbReference>
<dbReference type="Pfam" id="PF04355">
    <property type="entry name" value="BamE"/>
    <property type="match status" value="1"/>
</dbReference>
<dbReference type="RefSeq" id="WP_119953607.1">
    <property type="nucleotide sequence ID" value="NZ_QYUR01000002.1"/>
</dbReference>
<keyword evidence="4" id="KW-0449">Lipoprotein</keyword>
<dbReference type="NCBIfam" id="NF008423">
    <property type="entry name" value="PRK11251.1"/>
    <property type="match status" value="1"/>
</dbReference>
<evidence type="ECO:0000313" key="4">
    <source>
        <dbReference type="EMBL" id="RJG13279.1"/>
    </source>
</evidence>
<protein>
    <submittedName>
        <fullName evidence="4">Osmotically-inducible lipoprotein OsmE</fullName>
    </submittedName>
</protein>
<comment type="caution">
    <text evidence="4">The sequence shown here is derived from an EMBL/GenBank/DDBJ whole genome shotgun (WGS) entry which is preliminary data.</text>
</comment>
<name>A0A418XLB6_9PSED</name>
<dbReference type="AlphaFoldDB" id="A0A418XLB6"/>
<organism evidence="4 5">
    <name type="scientific">Pseudomonas cavernicola</name>
    <dbReference type="NCBI Taxonomy" id="2320866"/>
    <lineage>
        <taxon>Bacteria</taxon>
        <taxon>Pseudomonadati</taxon>
        <taxon>Pseudomonadota</taxon>
        <taxon>Gammaproteobacteria</taxon>
        <taxon>Pseudomonadales</taxon>
        <taxon>Pseudomonadaceae</taxon>
        <taxon>Pseudomonas</taxon>
    </lineage>
</organism>
<gene>
    <name evidence="4" type="primary">osmE</name>
    <name evidence="4" type="ORF">D3879_08450</name>
</gene>
<keyword evidence="5" id="KW-1185">Reference proteome</keyword>
<dbReference type="PROSITE" id="PS51257">
    <property type="entry name" value="PROKAR_LIPOPROTEIN"/>
    <property type="match status" value="1"/>
</dbReference>
<evidence type="ECO:0000313" key="5">
    <source>
        <dbReference type="Proteomes" id="UP000284021"/>
    </source>
</evidence>
<accession>A0A418XLB6</accession>
<evidence type="ECO:0000259" key="3">
    <source>
        <dbReference type="Pfam" id="PF04355"/>
    </source>
</evidence>
<keyword evidence="1" id="KW-0732">Signal</keyword>
<dbReference type="Proteomes" id="UP000284021">
    <property type="component" value="Unassembled WGS sequence"/>
</dbReference>